<protein>
    <submittedName>
        <fullName evidence="3">Ribosome-recycling factor</fullName>
    </submittedName>
</protein>
<name>A0AAE1GYX3_9NEOP</name>
<feature type="chain" id="PRO_5042095638" evidence="1">
    <location>
        <begin position="23"/>
        <end position="139"/>
    </location>
</feature>
<keyword evidence="4" id="KW-1185">Reference proteome</keyword>
<accession>A0AAE1GYX3</accession>
<dbReference type="Proteomes" id="UP001219518">
    <property type="component" value="Unassembled WGS sequence"/>
</dbReference>
<comment type="caution">
    <text evidence="3">The sequence shown here is derived from an EMBL/GenBank/DDBJ whole genome shotgun (WGS) entry which is preliminary data.</text>
</comment>
<dbReference type="InterPro" id="IPR054449">
    <property type="entry name" value="WIV_dom"/>
</dbReference>
<dbReference type="EMBL" id="JAHWGI010000283">
    <property type="protein sequence ID" value="KAK3911649.1"/>
    <property type="molecule type" value="Genomic_DNA"/>
</dbReference>
<evidence type="ECO:0000313" key="3">
    <source>
        <dbReference type="EMBL" id="KAK3911649.1"/>
    </source>
</evidence>
<gene>
    <name evidence="3" type="ORF">KUF71_021310</name>
</gene>
<feature type="signal peptide" evidence="1">
    <location>
        <begin position="1"/>
        <end position="22"/>
    </location>
</feature>
<evidence type="ECO:0000313" key="4">
    <source>
        <dbReference type="Proteomes" id="UP001219518"/>
    </source>
</evidence>
<dbReference type="Pfam" id="PF22532">
    <property type="entry name" value="WIV_dom"/>
    <property type="match status" value="1"/>
</dbReference>
<reference evidence="3" key="1">
    <citation type="submission" date="2021-07" db="EMBL/GenBank/DDBJ databases">
        <authorList>
            <person name="Catto M.A."/>
            <person name="Jacobson A."/>
            <person name="Kennedy G."/>
            <person name="Labadie P."/>
            <person name="Hunt B.G."/>
            <person name="Srinivasan R."/>
        </authorList>
    </citation>
    <scope>NUCLEOTIDE SEQUENCE</scope>
    <source>
        <strain evidence="3">PL_HMW_Pooled</strain>
        <tissue evidence="3">Head</tissue>
    </source>
</reference>
<evidence type="ECO:0000256" key="1">
    <source>
        <dbReference type="SAM" id="SignalP"/>
    </source>
</evidence>
<sequence>MSARVAPLALLLLLSVFGTASSETDMNGASPDQDGHRCRAFVQASLDYQRELAERVKQLHGRRVYLFDASGFTADFVEERSPDGVRYKSGVLAGGLRADAVLSVSAQRALGEGPEAARTYLRWTRREQDTLADDNGVFV</sequence>
<dbReference type="AlphaFoldDB" id="A0AAE1GYX3"/>
<proteinExistence type="predicted"/>
<reference evidence="3" key="2">
    <citation type="journal article" date="2023" name="BMC Genomics">
        <title>Pest status, molecular evolution, and epigenetic factors derived from the genome assembly of Frankliniella fusca, a thysanopteran phytovirus vector.</title>
        <authorList>
            <person name="Catto M.A."/>
            <person name="Labadie P.E."/>
            <person name="Jacobson A.L."/>
            <person name="Kennedy G.G."/>
            <person name="Srinivasan R."/>
            <person name="Hunt B.G."/>
        </authorList>
    </citation>
    <scope>NUCLEOTIDE SEQUENCE</scope>
    <source>
        <strain evidence="3">PL_HMW_Pooled</strain>
    </source>
</reference>
<keyword evidence="1" id="KW-0732">Signal</keyword>
<organism evidence="3 4">
    <name type="scientific">Frankliniella fusca</name>
    <dbReference type="NCBI Taxonomy" id="407009"/>
    <lineage>
        <taxon>Eukaryota</taxon>
        <taxon>Metazoa</taxon>
        <taxon>Ecdysozoa</taxon>
        <taxon>Arthropoda</taxon>
        <taxon>Hexapoda</taxon>
        <taxon>Insecta</taxon>
        <taxon>Pterygota</taxon>
        <taxon>Neoptera</taxon>
        <taxon>Paraneoptera</taxon>
        <taxon>Thysanoptera</taxon>
        <taxon>Terebrantia</taxon>
        <taxon>Thripoidea</taxon>
        <taxon>Thripidae</taxon>
        <taxon>Frankliniella</taxon>
    </lineage>
</organism>
<evidence type="ECO:0000259" key="2">
    <source>
        <dbReference type="Pfam" id="PF22532"/>
    </source>
</evidence>
<feature type="domain" description="Nonstructural protein WIV" evidence="2">
    <location>
        <begin position="38"/>
        <end position="107"/>
    </location>
</feature>